<comment type="caution">
    <text evidence="2">The sequence shown here is derived from an EMBL/GenBank/DDBJ whole genome shotgun (WGS) entry which is preliminary data.</text>
</comment>
<name>A0AAV9IL16_9RHOD</name>
<accession>A0AAV9IL16</accession>
<evidence type="ECO:0000259" key="1">
    <source>
        <dbReference type="Pfam" id="PF07540"/>
    </source>
</evidence>
<dbReference type="PANTHER" id="PTHR14428">
    <property type="entry name" value="NUCLEOLAR COMPLEX PROTEIN 3"/>
    <property type="match status" value="1"/>
</dbReference>
<organism evidence="2 3">
    <name type="scientific">Galdieria yellowstonensis</name>
    <dbReference type="NCBI Taxonomy" id="3028027"/>
    <lineage>
        <taxon>Eukaryota</taxon>
        <taxon>Rhodophyta</taxon>
        <taxon>Bangiophyceae</taxon>
        <taxon>Galdieriales</taxon>
        <taxon>Galdieriaceae</taxon>
        <taxon>Galdieria</taxon>
    </lineage>
</organism>
<dbReference type="GO" id="GO:0003682">
    <property type="term" value="F:chromatin binding"/>
    <property type="evidence" value="ECO:0007669"/>
    <property type="project" value="TreeGrafter"/>
</dbReference>
<keyword evidence="3" id="KW-1185">Reference proteome</keyword>
<protein>
    <recommendedName>
        <fullName evidence="1">Nucleolar complex-associated protein 3 N-terminal domain-containing protein</fullName>
    </recommendedName>
</protein>
<feature type="domain" description="Nucleolar complex-associated protein 3 N-terminal" evidence="1">
    <location>
        <begin position="33"/>
        <end position="131"/>
    </location>
</feature>
<dbReference type="EMBL" id="JANCYU010000060">
    <property type="protein sequence ID" value="KAK4528138.1"/>
    <property type="molecule type" value="Genomic_DNA"/>
</dbReference>
<dbReference type="InterPro" id="IPR011501">
    <property type="entry name" value="Noc3_N"/>
</dbReference>
<dbReference type="GO" id="GO:0005730">
    <property type="term" value="C:nucleolus"/>
    <property type="evidence" value="ECO:0007669"/>
    <property type="project" value="TreeGrafter"/>
</dbReference>
<gene>
    <name evidence="2" type="ORF">GAYE_SCF51G6072</name>
</gene>
<evidence type="ECO:0000313" key="2">
    <source>
        <dbReference type="EMBL" id="KAK4528138.1"/>
    </source>
</evidence>
<proteinExistence type="predicted"/>
<dbReference type="Proteomes" id="UP001300502">
    <property type="component" value="Unassembled WGS sequence"/>
</dbReference>
<dbReference type="Pfam" id="PF07540">
    <property type="entry name" value="NOC3p"/>
    <property type="match status" value="1"/>
</dbReference>
<dbReference type="AlphaFoldDB" id="A0AAV9IL16"/>
<reference evidence="2 3" key="1">
    <citation type="submission" date="2022-07" db="EMBL/GenBank/DDBJ databases">
        <title>Genome-wide signatures of adaptation to extreme environments.</title>
        <authorList>
            <person name="Cho C.H."/>
            <person name="Yoon H.S."/>
        </authorList>
    </citation>
    <scope>NUCLEOTIDE SEQUENCE [LARGE SCALE GENOMIC DNA]</scope>
    <source>
        <strain evidence="2 3">108.79 E11</strain>
    </source>
</reference>
<sequence>MKRRRRFFATPAATNHHQKLPTQATLETTPDEIKKEIAILSESILAQPQQNLKHVKRLFSFAFDWTPTQEEQIDSVANVKVLCITSLVIIFRDIVPGYPINTQQKQEAKLSAETLRIRRFESQLLDYYVHFVNQLLDRRKATEHSEKALGEKPWLGRWNAAVNQVVLPAHTRALCLLLTDLAHFNEANRIAKTLIKYTSRASKQERRWIEETLMELLGNLHRVSGHTLNTCLSICQYICTFAKWNAASIFCTSLYCIHYAALYSEYQQVAYREKFADINSGDAKKGRGEEDSLIDERNFHRDWRESQGRALDDERRIRFQRVVHSVEQFLLHILQEAVDNPHGNMDCLNEFLELLVKVSIYLSQVSIHQLELYLEKLCSYQLEVDMGTNCRLLNALYRVYFLQKKNRGSKEDSAHLDSLLYQSCGRLLDCRSIHDTDTSKVFGSLLKTSLWWQNPAREPLGRRKATWKRLLWLLLRTESPLLMNIITAIFIRGVPEEWRQVSIDNEEEHPNDSLEALIRESMEKNPNVLSSSSSCLENTFEYFILGLHFHPFVRDHFSSLVRSRTLPLNDCIDEWLSLYTDEMTFIPPVSSSNNKTGKRWKRSFLTSRILEDEENSIDWDKLLSPIMMMKKKNKTC</sequence>
<dbReference type="InterPro" id="IPR016903">
    <property type="entry name" value="Nucleolar_cplx-assoc_3"/>
</dbReference>
<dbReference type="GO" id="GO:0006270">
    <property type="term" value="P:DNA replication initiation"/>
    <property type="evidence" value="ECO:0007669"/>
    <property type="project" value="TreeGrafter"/>
</dbReference>
<evidence type="ECO:0000313" key="3">
    <source>
        <dbReference type="Proteomes" id="UP001300502"/>
    </source>
</evidence>
<dbReference type="PANTHER" id="PTHR14428:SF5">
    <property type="entry name" value="NUCLEOLAR COMPLEX PROTEIN 3 HOMOLOG"/>
    <property type="match status" value="1"/>
</dbReference>